<evidence type="ECO:0000256" key="1">
    <source>
        <dbReference type="ARBA" id="ARBA00004123"/>
    </source>
</evidence>
<dbReference type="PROSITE" id="PS50157">
    <property type="entry name" value="ZINC_FINGER_C2H2_2"/>
    <property type="match status" value="13"/>
</dbReference>
<keyword evidence="6" id="KW-0805">Transcription regulation</keyword>
<dbReference type="SUPFAM" id="SSF57667">
    <property type="entry name" value="beta-beta-alpha zinc fingers"/>
    <property type="match status" value="6"/>
</dbReference>
<sequence>MDQNTFPLWQVSATDTAVRDSGTSSVNNAASISALHYVPSVREKMKFINISSQMPRTNDSGSLYGTTTTTYLPVVNERRQQPLIQQQPRRVTALPPNATTTSMLNESILLQTHDGREYLVDESSIQNIDQTPPENLIYMTTTSTSTTPAVDEGVLSNHLAMDGDGGNYLMQNGGQTMDHQREEEEPEPDLQPAATTYAEECEVTEEIITDDWVQSQDEECVQVTVDQLGASAIVVEDDIAVPLDQDQYTLSRPYPCDFCSRRFRKKATLQNHLMAHSNDRPHVCKLCGAQYGRRCDLINHFRQHAYAVAEQDELALRGGGGEQDVDYDLSELMPRPDLPQQPKNRATRHSSDDEDMYVQNAMVDYNSQPPMQLISTTSYGGSISSSFANEYPFLQQTDSAGDMLIQQPLPPPSAPPPTLPLLGRKKAARRATAYIKNEPLDTAEPMVSEIRPLLGRRKGRISWLCQECGVSFAQLEALVSHKRNHHHHKEYVCKFCGAQYRELALLQHHVQQVHDTIATMTSEKKYVPPQPLLVSPPEMVKKYFNCDNCSATFFQPDHLQSHLQQAHGLKRAIASSGKQHERLLISTRGHTAGDEEREEEESTDRDDVDDGFDELDYTYVPYGENRTDMRTNSGASEATGTQEQQQQEFPMPCRDCNEMVESANDLLEHAEMHSNAARFESLHECQLCGKKFFNETLIKRHVQERHRAELTETSCAICGKRCKSQTTLIKHAWDHSRDRAHSCSKCGKTFHHQARLKRHMDSHRSKAVRCEICSQEFPDGRTLMNHRHSHSKSNEYPCTECGKTFGSRSSQQIHMRIHTGERPYACRFCWKAFADGGTLRKHERIHTGEKPYACPVCPKAFNQRVVLREHIRAHHSQADTKPNSAEKPNYCCTVCASGTTAPFATPRELVQHLIEHSDTNTAMQRQPPTFPRKYKRRRKLKPHELERLLSGRRKQKAKPQQQLDSEEVEEEEEDDAEENDEESGADRDKYVAYGCSGKANPLPPPARQPQDNILDDNGINMLSNVVLLQEEGGDPMVKQARGNNNYNHRAESPPRKNQPPGRRAKAEQGPSRAGSTQKRAPVAKGRRKTAAPPLVAATAATTSASSSRKRTSSHSRKGGSGMKTRDNITLEELEEQEQEMDDNSVASNHCVISNVMEALFSGRNRKSMLSEIPSHRISSASFPLLDDGNTDDPMLDEPALEENPSSSCARLGSAAAQPARPELDELAKLMEIKRIDKYVEEILRTPVKSKPYQGVCRRGKAKNAPSGSGRQRKTASAPVKANAKETPPPVLRSQRLTRRQLEREVNFLKEAYNGEPNTASNPPAAAAAAAAAAAVARASVPPETNEAPSTSPVGGDVKLEQVERLAAMLLNDGMMDEDEKVEEEEPLRSVKVEHSPLLSDDEEEDTVPDANGLLYGTTNATTSNEMGFTFRCSICAACFDDRTQLILHVPIHI</sequence>
<dbReference type="GO" id="GO:0005634">
    <property type="term" value="C:nucleus"/>
    <property type="evidence" value="ECO:0007669"/>
    <property type="project" value="UniProtKB-SubCell"/>
</dbReference>
<dbReference type="PANTHER" id="PTHR16515:SF49">
    <property type="entry name" value="GASTRULA ZINC FINGER PROTEIN XLCGF49.1-LIKE-RELATED"/>
    <property type="match status" value="1"/>
</dbReference>
<keyword evidence="9" id="KW-0539">Nucleus</keyword>
<dbReference type="FunFam" id="3.30.160.60:FF:001465">
    <property type="entry name" value="Zinc finger protein 560"/>
    <property type="match status" value="1"/>
</dbReference>
<evidence type="ECO:0000256" key="3">
    <source>
        <dbReference type="ARBA" id="ARBA00022737"/>
    </source>
</evidence>
<feature type="domain" description="C2H2-type" evidence="12">
    <location>
        <begin position="796"/>
        <end position="823"/>
    </location>
</feature>
<dbReference type="GO" id="GO:0000122">
    <property type="term" value="P:negative regulation of transcription by RNA polymerase II"/>
    <property type="evidence" value="ECO:0007669"/>
    <property type="project" value="UniProtKB-ARBA"/>
</dbReference>
<reference evidence="13" key="2">
    <citation type="submission" date="2020-05" db="UniProtKB">
        <authorList>
            <consortium name="EnsemblMetazoa"/>
        </authorList>
    </citation>
    <scope>IDENTIFICATION</scope>
    <source>
        <strain evidence="13">FAR1</strain>
    </source>
</reference>
<feature type="domain" description="C2H2-type" evidence="12">
    <location>
        <begin position="713"/>
        <end position="740"/>
    </location>
</feature>
<evidence type="ECO:0000256" key="7">
    <source>
        <dbReference type="ARBA" id="ARBA00023125"/>
    </source>
</evidence>
<feature type="compositionally biased region" description="Basic residues" evidence="11">
    <location>
        <begin position="932"/>
        <end position="941"/>
    </location>
</feature>
<feature type="region of interest" description="Disordered" evidence="11">
    <location>
        <begin position="570"/>
        <end position="649"/>
    </location>
</feature>
<dbReference type="PROSITE" id="PS00028">
    <property type="entry name" value="ZINC_FINGER_C2H2_1"/>
    <property type="match status" value="11"/>
</dbReference>
<dbReference type="SMART" id="SM00355">
    <property type="entry name" value="ZnF_C2H2"/>
    <property type="match status" value="15"/>
</dbReference>
<dbReference type="EMBL" id="AXCN02000675">
    <property type="status" value="NOT_ANNOTATED_CDS"/>
    <property type="molecule type" value="Genomic_DNA"/>
</dbReference>
<dbReference type="InterPro" id="IPR013087">
    <property type="entry name" value="Znf_C2H2_type"/>
</dbReference>
<reference evidence="14" key="1">
    <citation type="submission" date="2014-01" db="EMBL/GenBank/DDBJ databases">
        <title>The Genome Sequence of Anopheles farauti FAR1 (V2).</title>
        <authorList>
            <consortium name="The Broad Institute Genomics Platform"/>
            <person name="Neafsey D.E."/>
            <person name="Besansky N."/>
            <person name="Howell P."/>
            <person name="Walton C."/>
            <person name="Young S.K."/>
            <person name="Zeng Q."/>
            <person name="Gargeya S."/>
            <person name="Fitzgerald M."/>
            <person name="Haas B."/>
            <person name="Abouelleil A."/>
            <person name="Allen A.W."/>
            <person name="Alvarado L."/>
            <person name="Arachchi H.M."/>
            <person name="Berlin A.M."/>
            <person name="Chapman S.B."/>
            <person name="Gainer-Dewar J."/>
            <person name="Goldberg J."/>
            <person name="Griggs A."/>
            <person name="Gujja S."/>
            <person name="Hansen M."/>
            <person name="Howarth C."/>
            <person name="Imamovic A."/>
            <person name="Ireland A."/>
            <person name="Larimer J."/>
            <person name="McCowan C."/>
            <person name="Murphy C."/>
            <person name="Pearson M."/>
            <person name="Poon T.W."/>
            <person name="Priest M."/>
            <person name="Roberts A."/>
            <person name="Saif S."/>
            <person name="Shea T."/>
            <person name="Sisk P."/>
            <person name="Sykes S."/>
            <person name="Wortman J."/>
            <person name="Nusbaum C."/>
            <person name="Birren B."/>
        </authorList>
    </citation>
    <scope>NUCLEOTIDE SEQUENCE [LARGE SCALE GENOMIC DNA]</scope>
    <source>
        <strain evidence="14">FAR1</strain>
    </source>
</reference>
<evidence type="ECO:0000256" key="8">
    <source>
        <dbReference type="ARBA" id="ARBA00023163"/>
    </source>
</evidence>
<feature type="domain" description="C2H2-type" evidence="12">
    <location>
        <begin position="741"/>
        <end position="768"/>
    </location>
</feature>
<keyword evidence="14" id="KW-1185">Reference proteome</keyword>
<organism evidence="13 14">
    <name type="scientific">Anopheles farauti</name>
    <dbReference type="NCBI Taxonomy" id="69004"/>
    <lineage>
        <taxon>Eukaryota</taxon>
        <taxon>Metazoa</taxon>
        <taxon>Ecdysozoa</taxon>
        <taxon>Arthropoda</taxon>
        <taxon>Hexapoda</taxon>
        <taxon>Insecta</taxon>
        <taxon>Pterygota</taxon>
        <taxon>Neoptera</taxon>
        <taxon>Endopterygota</taxon>
        <taxon>Diptera</taxon>
        <taxon>Nematocera</taxon>
        <taxon>Culicoidea</taxon>
        <taxon>Culicidae</taxon>
        <taxon>Anophelinae</taxon>
        <taxon>Anopheles</taxon>
    </lineage>
</organism>
<keyword evidence="8" id="KW-0804">Transcription</keyword>
<name>A0A182Q038_9DIPT</name>
<evidence type="ECO:0000313" key="14">
    <source>
        <dbReference type="Proteomes" id="UP000075886"/>
    </source>
</evidence>
<feature type="compositionally biased region" description="Acidic residues" evidence="11">
    <location>
        <begin position="964"/>
        <end position="983"/>
    </location>
</feature>
<proteinExistence type="predicted"/>
<dbReference type="VEuPathDB" id="VectorBase:AFAF000407"/>
<feature type="domain" description="C2H2-type" evidence="12">
    <location>
        <begin position="463"/>
        <end position="490"/>
    </location>
</feature>
<feature type="domain" description="C2H2-type" evidence="12">
    <location>
        <begin position="282"/>
        <end position="305"/>
    </location>
</feature>
<dbReference type="GO" id="GO:0008270">
    <property type="term" value="F:zinc ion binding"/>
    <property type="evidence" value="ECO:0007669"/>
    <property type="project" value="UniProtKB-KW"/>
</dbReference>
<evidence type="ECO:0000256" key="10">
    <source>
        <dbReference type="PROSITE-ProRule" id="PRU00042"/>
    </source>
</evidence>
<feature type="compositionally biased region" description="Low complexity" evidence="11">
    <location>
        <begin position="1096"/>
        <end position="1106"/>
    </location>
</feature>
<feature type="compositionally biased region" description="Acidic residues" evidence="11">
    <location>
        <begin position="1188"/>
        <end position="1200"/>
    </location>
</feature>
<evidence type="ECO:0000256" key="6">
    <source>
        <dbReference type="ARBA" id="ARBA00023015"/>
    </source>
</evidence>
<feature type="domain" description="C2H2-type" evidence="12">
    <location>
        <begin position="852"/>
        <end position="879"/>
    </location>
</feature>
<dbReference type="Proteomes" id="UP000075886">
    <property type="component" value="Unassembled WGS sequence"/>
</dbReference>
<dbReference type="InterPro" id="IPR050331">
    <property type="entry name" value="Zinc_finger"/>
</dbReference>
<keyword evidence="7" id="KW-0238">DNA-binding</keyword>
<dbReference type="InterPro" id="IPR036236">
    <property type="entry name" value="Znf_C2H2_sf"/>
</dbReference>
<evidence type="ECO:0000256" key="11">
    <source>
        <dbReference type="SAM" id="MobiDB-lite"/>
    </source>
</evidence>
<feature type="domain" description="C2H2-type" evidence="12">
    <location>
        <begin position="544"/>
        <end position="572"/>
    </location>
</feature>
<feature type="region of interest" description="Disordered" evidence="11">
    <location>
        <begin position="1253"/>
        <end position="1299"/>
    </location>
</feature>
<feature type="region of interest" description="Disordered" evidence="11">
    <location>
        <begin position="1035"/>
        <end position="1127"/>
    </location>
</feature>
<dbReference type="FunFam" id="3.30.160.60:FF:000260">
    <property type="entry name" value="Spalt-like transcription factor 1"/>
    <property type="match status" value="1"/>
</dbReference>
<evidence type="ECO:0000313" key="13">
    <source>
        <dbReference type="EnsemblMetazoa" id="AFAF000407-PA"/>
    </source>
</evidence>
<evidence type="ECO:0000256" key="5">
    <source>
        <dbReference type="ARBA" id="ARBA00022833"/>
    </source>
</evidence>
<keyword evidence="4 10" id="KW-0863">Zinc-finger</keyword>
<evidence type="ECO:0000256" key="2">
    <source>
        <dbReference type="ARBA" id="ARBA00022723"/>
    </source>
</evidence>
<evidence type="ECO:0000259" key="12">
    <source>
        <dbReference type="PROSITE" id="PS50157"/>
    </source>
</evidence>
<keyword evidence="5" id="KW-0862">Zinc</keyword>
<protein>
    <recommendedName>
        <fullName evidence="12">C2H2-type domain-containing protein</fullName>
    </recommendedName>
</protein>
<feature type="domain" description="C2H2-type" evidence="12">
    <location>
        <begin position="254"/>
        <end position="281"/>
    </location>
</feature>
<feature type="compositionally biased region" description="Acidic residues" evidence="11">
    <location>
        <begin position="595"/>
        <end position="616"/>
    </location>
</feature>
<dbReference type="EnsemblMetazoa" id="AFAF000407-RA">
    <property type="protein sequence ID" value="AFAF000407-PA"/>
    <property type="gene ID" value="AFAF000407"/>
</dbReference>
<dbReference type="FunFam" id="3.30.160.60:FF:000325">
    <property type="entry name" value="ZFP90 zinc finger protein"/>
    <property type="match status" value="1"/>
</dbReference>
<accession>A0A182Q038</accession>
<evidence type="ECO:0000256" key="9">
    <source>
        <dbReference type="ARBA" id="ARBA00023242"/>
    </source>
</evidence>
<keyword evidence="3" id="KW-0677">Repeat</keyword>
<feature type="compositionally biased region" description="Basic residues" evidence="11">
    <location>
        <begin position="1107"/>
        <end position="1117"/>
    </location>
</feature>
<dbReference type="Pfam" id="PF00096">
    <property type="entry name" value="zf-C2H2"/>
    <property type="match status" value="2"/>
</dbReference>
<dbReference type="STRING" id="69004.A0A182Q038"/>
<feature type="region of interest" description="Disordered" evidence="11">
    <location>
        <begin position="915"/>
        <end position="1017"/>
    </location>
</feature>
<dbReference type="Gene3D" id="3.30.160.60">
    <property type="entry name" value="Classic Zinc Finger"/>
    <property type="match status" value="7"/>
</dbReference>
<feature type="domain" description="C2H2-type" evidence="12">
    <location>
        <begin position="491"/>
        <end position="514"/>
    </location>
</feature>
<evidence type="ECO:0000256" key="4">
    <source>
        <dbReference type="ARBA" id="ARBA00022771"/>
    </source>
</evidence>
<dbReference type="GO" id="GO:0003677">
    <property type="term" value="F:DNA binding"/>
    <property type="evidence" value="ECO:0007669"/>
    <property type="project" value="UniProtKB-KW"/>
</dbReference>
<feature type="domain" description="C2H2-type" evidence="12">
    <location>
        <begin position="768"/>
        <end position="795"/>
    </location>
</feature>
<keyword evidence="2" id="KW-0479">Metal-binding</keyword>
<feature type="domain" description="C2H2-type" evidence="12">
    <location>
        <begin position="683"/>
        <end position="711"/>
    </location>
</feature>
<comment type="subcellular location">
    <subcellularLocation>
        <location evidence="1">Nucleus</location>
    </subcellularLocation>
</comment>
<feature type="region of interest" description="Disordered" evidence="11">
    <location>
        <begin position="332"/>
        <end position="353"/>
    </location>
</feature>
<feature type="compositionally biased region" description="Polar residues" evidence="11">
    <location>
        <begin position="630"/>
        <end position="641"/>
    </location>
</feature>
<dbReference type="PANTHER" id="PTHR16515">
    <property type="entry name" value="PR DOMAIN ZINC FINGER PROTEIN"/>
    <property type="match status" value="1"/>
</dbReference>
<feature type="domain" description="C2H2-type" evidence="12">
    <location>
        <begin position="824"/>
        <end position="851"/>
    </location>
</feature>
<feature type="region of interest" description="Disordered" evidence="11">
    <location>
        <begin position="1182"/>
        <end position="1206"/>
    </location>
</feature>
<feature type="domain" description="C2H2-type" evidence="12">
    <location>
        <begin position="1430"/>
        <end position="1453"/>
    </location>
</feature>